<comment type="pathway">
    <text evidence="1">Cofactor biosynthesis; molybdopterin biosynthesis.</text>
</comment>
<dbReference type="Pfam" id="PF00994">
    <property type="entry name" value="MoCF_biosynth"/>
    <property type="match status" value="1"/>
</dbReference>
<comment type="caution">
    <text evidence="4">The sequence shown here is derived from an EMBL/GenBank/DDBJ whole genome shotgun (WGS) entry which is preliminary data.</text>
</comment>
<dbReference type="GO" id="GO:0030170">
    <property type="term" value="F:pyridoxal phosphate binding"/>
    <property type="evidence" value="ECO:0007669"/>
    <property type="project" value="InterPro"/>
</dbReference>
<reference evidence="4" key="1">
    <citation type="submission" date="2020-07" db="EMBL/GenBank/DDBJ databases">
        <title>Huge and variable diversity of episymbiotic CPR bacteria and DPANN archaea in groundwater ecosystems.</title>
        <authorList>
            <person name="He C.Y."/>
            <person name="Keren R."/>
            <person name="Whittaker M."/>
            <person name="Farag I.F."/>
            <person name="Doudna J."/>
            <person name="Cate J.H.D."/>
            <person name="Banfield J.F."/>
        </authorList>
    </citation>
    <scope>NUCLEOTIDE SEQUENCE</scope>
    <source>
        <strain evidence="4">NC_groundwater_1520_Pr4_B-0.1um_53_5</strain>
    </source>
</reference>
<dbReference type="InterPro" id="IPR036425">
    <property type="entry name" value="MoaB/Mog-like_dom_sf"/>
</dbReference>
<dbReference type="Gene3D" id="3.40.980.10">
    <property type="entry name" value="MoaB/Mog-like domain"/>
    <property type="match status" value="1"/>
</dbReference>
<feature type="domain" description="MOSC" evidence="3">
    <location>
        <begin position="19"/>
        <end position="144"/>
    </location>
</feature>
<dbReference type="GO" id="GO:0006777">
    <property type="term" value="P:Mo-molybdopterin cofactor biosynthetic process"/>
    <property type="evidence" value="ECO:0007669"/>
    <property type="project" value="UniProtKB-KW"/>
</dbReference>
<dbReference type="PROSITE" id="PS51340">
    <property type="entry name" value="MOSC"/>
    <property type="match status" value="1"/>
</dbReference>
<dbReference type="InterPro" id="IPR011037">
    <property type="entry name" value="Pyrv_Knase-like_insert_dom_sf"/>
</dbReference>
<dbReference type="PROSITE" id="PS01078">
    <property type="entry name" value="MOCF_BIOSYNTHESIS_1"/>
    <property type="match status" value="1"/>
</dbReference>
<dbReference type="CDD" id="cd00886">
    <property type="entry name" value="MogA_MoaB"/>
    <property type="match status" value="1"/>
</dbReference>
<evidence type="ECO:0000256" key="2">
    <source>
        <dbReference type="ARBA" id="ARBA00023150"/>
    </source>
</evidence>
<dbReference type="SMART" id="SM00852">
    <property type="entry name" value="MoCF_biosynth"/>
    <property type="match status" value="1"/>
</dbReference>
<keyword evidence="2" id="KW-0501">Molybdenum cofactor biosynthesis</keyword>
<dbReference type="InterPro" id="IPR008284">
    <property type="entry name" value="MoCF_biosynth_CS"/>
</dbReference>
<dbReference type="SUPFAM" id="SSF50800">
    <property type="entry name" value="PK beta-barrel domain-like"/>
    <property type="match status" value="1"/>
</dbReference>
<dbReference type="InterPro" id="IPR051920">
    <property type="entry name" value="MPT_Adenylyltrnsfr/MoaC-Rel"/>
</dbReference>
<dbReference type="GO" id="GO:0003824">
    <property type="term" value="F:catalytic activity"/>
    <property type="evidence" value="ECO:0007669"/>
    <property type="project" value="InterPro"/>
</dbReference>
<dbReference type="InterPro" id="IPR005302">
    <property type="entry name" value="MoCF_Sase_C"/>
</dbReference>
<evidence type="ECO:0000313" key="5">
    <source>
        <dbReference type="Proteomes" id="UP000736328"/>
    </source>
</evidence>
<protein>
    <submittedName>
        <fullName evidence="4">MOSC domain-containing protein</fullName>
    </submittedName>
</protein>
<proteinExistence type="predicted"/>
<name>A0A933I8H1_UNCT6</name>
<dbReference type="Pfam" id="PF03473">
    <property type="entry name" value="MOSC"/>
    <property type="match status" value="1"/>
</dbReference>
<dbReference type="PANTHER" id="PTHR43764:SF1">
    <property type="entry name" value="MOLYBDOPTERIN MOLYBDOTRANSFERASE"/>
    <property type="match status" value="1"/>
</dbReference>
<dbReference type="Gene3D" id="2.40.33.20">
    <property type="entry name" value="PK beta-barrel domain-like"/>
    <property type="match status" value="1"/>
</dbReference>
<gene>
    <name evidence="4" type="ORF">HY768_04415</name>
</gene>
<evidence type="ECO:0000256" key="1">
    <source>
        <dbReference type="ARBA" id="ARBA00005046"/>
    </source>
</evidence>
<dbReference type="InterPro" id="IPR001453">
    <property type="entry name" value="MoaB/Mog_dom"/>
</dbReference>
<accession>A0A933I8H1</accession>
<sequence>MSGKIISINISRCKGEKKVSVPSAILKENHGIVGDAHAGNRHRQVSLLAVESVDKMRGKGVDLHPGDFAENLTVENIKLSKLKIGQRLSVGPEIILEITQIGKECHNDCAIKKQVGDCVMPREGVFAKVIKSGGIKTGDEISLENKNATLRQAQGKNEKFKIAILTVSDKGSTGQRTDTSGPAIKEMLAPMGAEVAAYEIVPDERPLIAEKLIYYADTLSCDLVLTTGGTGFSPRDMTPEATLDVLDRLAPGIPEAIRAKSLQITPKAMLSRAVAGIRKKTLIINLPGSEKGARESLEAVIPALSHGIEILRGEGGECGRQ</sequence>
<dbReference type="GO" id="GO:0030151">
    <property type="term" value="F:molybdenum ion binding"/>
    <property type="evidence" value="ECO:0007669"/>
    <property type="project" value="InterPro"/>
</dbReference>
<dbReference type="PANTHER" id="PTHR43764">
    <property type="entry name" value="MOLYBDENUM COFACTOR BIOSYNTHESIS"/>
    <property type="match status" value="1"/>
</dbReference>
<organism evidence="4 5">
    <name type="scientific">candidate division TA06 bacterium</name>
    <dbReference type="NCBI Taxonomy" id="2250710"/>
    <lineage>
        <taxon>Bacteria</taxon>
        <taxon>Bacteria division TA06</taxon>
    </lineage>
</organism>
<dbReference type="Proteomes" id="UP000736328">
    <property type="component" value="Unassembled WGS sequence"/>
</dbReference>
<evidence type="ECO:0000313" key="4">
    <source>
        <dbReference type="EMBL" id="MBI4726461.1"/>
    </source>
</evidence>
<evidence type="ECO:0000259" key="3">
    <source>
        <dbReference type="PROSITE" id="PS51340"/>
    </source>
</evidence>
<dbReference type="NCBIfam" id="TIGR00177">
    <property type="entry name" value="molyb_syn"/>
    <property type="match status" value="1"/>
</dbReference>
<dbReference type="EMBL" id="JACQXR010000053">
    <property type="protein sequence ID" value="MBI4726461.1"/>
    <property type="molecule type" value="Genomic_DNA"/>
</dbReference>
<dbReference type="AlphaFoldDB" id="A0A933I8H1"/>
<dbReference type="SUPFAM" id="SSF53218">
    <property type="entry name" value="Molybdenum cofactor biosynthesis proteins"/>
    <property type="match status" value="1"/>
</dbReference>